<reference evidence="1" key="1">
    <citation type="submission" date="2018-05" db="EMBL/GenBank/DDBJ databases">
        <authorList>
            <person name="Lanie J.A."/>
            <person name="Ng W.-L."/>
            <person name="Kazmierczak K.M."/>
            <person name="Andrzejewski T.M."/>
            <person name="Davidsen T.M."/>
            <person name="Wayne K.J."/>
            <person name="Tettelin H."/>
            <person name="Glass J.I."/>
            <person name="Rusch D."/>
            <person name="Podicherti R."/>
            <person name="Tsui H.-C.T."/>
            <person name="Winkler M.E."/>
        </authorList>
    </citation>
    <scope>NUCLEOTIDE SEQUENCE</scope>
</reference>
<dbReference type="AlphaFoldDB" id="A0A382PU07"/>
<proteinExistence type="predicted"/>
<accession>A0A382PU07</accession>
<name>A0A382PU07_9ZZZZ</name>
<evidence type="ECO:0000313" key="1">
    <source>
        <dbReference type="EMBL" id="SVC76155.1"/>
    </source>
</evidence>
<feature type="non-terminal residue" evidence="1">
    <location>
        <position position="23"/>
    </location>
</feature>
<protein>
    <submittedName>
        <fullName evidence="1">Uncharacterized protein</fullName>
    </submittedName>
</protein>
<organism evidence="1">
    <name type="scientific">marine metagenome</name>
    <dbReference type="NCBI Taxonomy" id="408172"/>
    <lineage>
        <taxon>unclassified sequences</taxon>
        <taxon>metagenomes</taxon>
        <taxon>ecological metagenomes</taxon>
    </lineage>
</organism>
<sequence>MQQGGYTALATEPSFLWAFRSFR</sequence>
<dbReference type="EMBL" id="UINC01109376">
    <property type="protein sequence ID" value="SVC76155.1"/>
    <property type="molecule type" value="Genomic_DNA"/>
</dbReference>
<gene>
    <name evidence="1" type="ORF">METZ01_LOCUS329009</name>
</gene>